<dbReference type="STRING" id="1552.A7L45_19985"/>
<dbReference type="InterPro" id="IPR001478">
    <property type="entry name" value="PDZ"/>
</dbReference>
<proteinExistence type="predicted"/>
<evidence type="ECO:0000313" key="5">
    <source>
        <dbReference type="Proteomes" id="UP000182569"/>
    </source>
</evidence>
<dbReference type="PROSITE" id="PS50106">
    <property type="entry name" value="PDZ"/>
    <property type="match status" value="1"/>
</dbReference>
<dbReference type="AlphaFoldDB" id="A0A1J0GLK6"/>
<feature type="transmembrane region" description="Helical" evidence="2">
    <location>
        <begin position="108"/>
        <end position="126"/>
    </location>
</feature>
<keyword evidence="2" id="KW-0472">Membrane</keyword>
<dbReference type="SMART" id="SM00228">
    <property type="entry name" value="PDZ"/>
    <property type="match status" value="1"/>
</dbReference>
<feature type="transmembrane region" description="Helical" evidence="2">
    <location>
        <begin position="228"/>
        <end position="247"/>
    </location>
</feature>
<dbReference type="InterPro" id="IPR036034">
    <property type="entry name" value="PDZ_sf"/>
</dbReference>
<evidence type="ECO:0000259" key="3">
    <source>
        <dbReference type="PROSITE" id="PS50106"/>
    </source>
</evidence>
<evidence type="ECO:0000313" key="4">
    <source>
        <dbReference type="EMBL" id="APC42175.1"/>
    </source>
</evidence>
<feature type="transmembrane region" description="Helical" evidence="2">
    <location>
        <begin position="141"/>
        <end position="161"/>
    </location>
</feature>
<feature type="region of interest" description="Disordered" evidence="1">
    <location>
        <begin position="428"/>
        <end position="460"/>
    </location>
</feature>
<dbReference type="InterPro" id="IPR041489">
    <property type="entry name" value="PDZ_6"/>
</dbReference>
<keyword evidence="5" id="KW-1185">Reference proteome</keyword>
<sequence length="460" mass="51005">MEIAIHTLRAVAYAIADPSNAFILMMIALIFYNKNKKIAAMQKMIMGESLDSAFELTISQIVIGIFAGAAASLIFTYAGLVFDENSNIYLLFMVSLFFMAFKPRFICFSYSGAVLGIASLLFKYAANTLNMPQLDVINIDILTLMTLVGILHIVEGSLVMIDGSRGAIPVFTNRDNKIIGGFALKRYWALPIALLILLSATSSNLVVGQSVMIPEWRHLIKGNIIDRIVKNSVIASIALYGVIGYSGITFTKSKRAKTLTSGALIMVYGVLLTAVAQLAVLGTAYQFFILIFAAVVHEAMLRLEKHMEFTMKPKFSSSDEGIMVLAVAPKSPAFQMGIESGDLIVELNGKAIEVEEEIFNIIKGNFSSLSLKIKKPFGDLKNVNYSNMASNKRLGIVIVPREIPKDTAIVNMNDESFKEVIEKIKNKDKDEYKDEDKDKDEDKNIKQEEDQKQEQEQDKK</sequence>
<dbReference type="KEGG" id="ceu:A7L45_19985"/>
<dbReference type="RefSeq" id="WP_071614466.1">
    <property type="nucleotide sequence ID" value="NZ_CP015756.1"/>
</dbReference>
<feature type="transmembrane region" description="Helical" evidence="2">
    <location>
        <begin position="12"/>
        <end position="32"/>
    </location>
</feature>
<accession>A0A1J0GLK6</accession>
<dbReference type="Gene3D" id="2.30.42.10">
    <property type="match status" value="1"/>
</dbReference>
<dbReference type="SUPFAM" id="SSF50156">
    <property type="entry name" value="PDZ domain-like"/>
    <property type="match status" value="1"/>
</dbReference>
<protein>
    <recommendedName>
        <fullName evidence="3">PDZ domain-containing protein</fullName>
    </recommendedName>
</protein>
<evidence type="ECO:0000256" key="2">
    <source>
        <dbReference type="SAM" id="Phobius"/>
    </source>
</evidence>
<gene>
    <name evidence="4" type="ORF">A7L45_19985</name>
</gene>
<name>A0A1J0GLK6_9CLOT</name>
<dbReference type="OrthoDB" id="198399at2"/>
<reference evidence="5" key="1">
    <citation type="journal article" date="2016" name="Front. Microbiol.">
        <title>Complete Genome Sequence of Clostridium estertheticum DSM 8809, a Microbe Identified in Spoiled Vacuum Packed Beef.</title>
        <authorList>
            <person name="Yu Z."/>
            <person name="Gunn L."/>
            <person name="Brennan E."/>
            <person name="Reid R."/>
            <person name="Wall P.G."/>
            <person name="Gaora O.P."/>
            <person name="Hurley D."/>
            <person name="Bolton D."/>
            <person name="Fanning S."/>
        </authorList>
    </citation>
    <scope>NUCLEOTIDE SEQUENCE [LARGE SCALE GENOMIC DNA]</scope>
    <source>
        <strain evidence="5">DSM 8809</strain>
    </source>
</reference>
<feature type="transmembrane region" description="Helical" evidence="2">
    <location>
        <begin position="259"/>
        <end position="279"/>
    </location>
</feature>
<feature type="transmembrane region" description="Helical" evidence="2">
    <location>
        <begin position="187"/>
        <end position="208"/>
    </location>
</feature>
<feature type="transmembrane region" description="Helical" evidence="2">
    <location>
        <begin position="53"/>
        <end position="80"/>
    </location>
</feature>
<keyword evidence="2" id="KW-1133">Transmembrane helix</keyword>
<organism evidence="4 5">
    <name type="scientific">Clostridium estertheticum subsp. estertheticum</name>
    <dbReference type="NCBI Taxonomy" id="1552"/>
    <lineage>
        <taxon>Bacteria</taxon>
        <taxon>Bacillati</taxon>
        <taxon>Bacillota</taxon>
        <taxon>Clostridia</taxon>
        <taxon>Eubacteriales</taxon>
        <taxon>Clostridiaceae</taxon>
        <taxon>Clostridium</taxon>
    </lineage>
</organism>
<keyword evidence="2" id="KW-0812">Transmembrane</keyword>
<dbReference type="EMBL" id="CP015756">
    <property type="protein sequence ID" value="APC42175.1"/>
    <property type="molecule type" value="Genomic_DNA"/>
</dbReference>
<feature type="domain" description="PDZ" evidence="3">
    <location>
        <begin position="300"/>
        <end position="377"/>
    </location>
</feature>
<evidence type="ECO:0000256" key="1">
    <source>
        <dbReference type="SAM" id="MobiDB-lite"/>
    </source>
</evidence>
<dbReference type="Proteomes" id="UP000182569">
    <property type="component" value="Chromosome"/>
</dbReference>
<dbReference type="Pfam" id="PF17820">
    <property type="entry name" value="PDZ_6"/>
    <property type="match status" value="1"/>
</dbReference>